<evidence type="ECO:0000313" key="1">
    <source>
        <dbReference type="EMBL" id="JAE02947.1"/>
    </source>
</evidence>
<reference evidence="1" key="1">
    <citation type="submission" date="2014-09" db="EMBL/GenBank/DDBJ databases">
        <authorList>
            <person name="Magalhaes I.L.F."/>
            <person name="Oliveira U."/>
            <person name="Santos F.R."/>
            <person name="Vidigal T.H.D.A."/>
            <person name="Brescovit A.D."/>
            <person name="Santos A.J."/>
        </authorList>
    </citation>
    <scope>NUCLEOTIDE SEQUENCE</scope>
    <source>
        <tissue evidence="1">Shoot tissue taken approximately 20 cm above the soil surface</tissue>
    </source>
</reference>
<name>A0A0A9TMG2_ARUDO</name>
<organism evidence="1">
    <name type="scientific">Arundo donax</name>
    <name type="common">Giant reed</name>
    <name type="synonym">Donax arundinaceus</name>
    <dbReference type="NCBI Taxonomy" id="35708"/>
    <lineage>
        <taxon>Eukaryota</taxon>
        <taxon>Viridiplantae</taxon>
        <taxon>Streptophyta</taxon>
        <taxon>Embryophyta</taxon>
        <taxon>Tracheophyta</taxon>
        <taxon>Spermatophyta</taxon>
        <taxon>Magnoliopsida</taxon>
        <taxon>Liliopsida</taxon>
        <taxon>Poales</taxon>
        <taxon>Poaceae</taxon>
        <taxon>PACMAD clade</taxon>
        <taxon>Arundinoideae</taxon>
        <taxon>Arundineae</taxon>
        <taxon>Arundo</taxon>
    </lineage>
</organism>
<dbReference type="AlphaFoldDB" id="A0A0A9TMG2"/>
<reference evidence="1" key="2">
    <citation type="journal article" date="2015" name="Data Brief">
        <title>Shoot transcriptome of the giant reed, Arundo donax.</title>
        <authorList>
            <person name="Barrero R.A."/>
            <person name="Guerrero F.D."/>
            <person name="Moolhuijzen P."/>
            <person name="Goolsby J.A."/>
            <person name="Tidwell J."/>
            <person name="Bellgard S.E."/>
            <person name="Bellgard M.I."/>
        </authorList>
    </citation>
    <scope>NUCLEOTIDE SEQUENCE</scope>
    <source>
        <tissue evidence="1">Shoot tissue taken approximately 20 cm above the soil surface</tissue>
    </source>
</reference>
<dbReference type="EMBL" id="GBRH01194949">
    <property type="protein sequence ID" value="JAE02947.1"/>
    <property type="molecule type" value="Transcribed_RNA"/>
</dbReference>
<protein>
    <submittedName>
        <fullName evidence="1">Uncharacterized protein</fullName>
    </submittedName>
</protein>
<proteinExistence type="predicted"/>
<sequence length="20" mass="2073">MICGCCAPSTEVIVKGYVAK</sequence>
<accession>A0A0A9TMG2</accession>